<protein>
    <recommendedName>
        <fullName evidence="4">Surface protease GP63</fullName>
    </recommendedName>
</protein>
<evidence type="ECO:0000256" key="1">
    <source>
        <dbReference type="SAM" id="MobiDB-lite"/>
    </source>
</evidence>
<feature type="region of interest" description="Disordered" evidence="1">
    <location>
        <begin position="45"/>
        <end position="268"/>
    </location>
</feature>
<evidence type="ECO:0008006" key="4">
    <source>
        <dbReference type="Google" id="ProtNLM"/>
    </source>
</evidence>
<feature type="compositionally biased region" description="Basic and acidic residues" evidence="1">
    <location>
        <begin position="110"/>
        <end position="127"/>
    </location>
</feature>
<evidence type="ECO:0000313" key="2">
    <source>
        <dbReference type="EMBL" id="RNE95334.1"/>
    </source>
</evidence>
<name>A0A422MQ55_TRYRA</name>
<dbReference type="EMBL" id="MKGL01000884">
    <property type="protein sequence ID" value="RNE95334.1"/>
    <property type="molecule type" value="Genomic_DNA"/>
</dbReference>
<gene>
    <name evidence="2" type="ORF">TraAM80_10272</name>
</gene>
<accession>A0A422MQ55</accession>
<feature type="compositionally biased region" description="Low complexity" evidence="1">
    <location>
        <begin position="229"/>
        <end position="241"/>
    </location>
</feature>
<reference evidence="2 3" key="1">
    <citation type="journal article" date="2018" name="BMC Genomics">
        <title>Genomic comparison of Trypanosoma conorhini and Trypanosoma rangeli to Trypanosoma cruzi strains of high and low virulence.</title>
        <authorList>
            <person name="Bradwell K.R."/>
            <person name="Koparde V.N."/>
            <person name="Matveyev A.V."/>
            <person name="Serrano M.G."/>
            <person name="Alves J.M."/>
            <person name="Parikh H."/>
            <person name="Huang B."/>
            <person name="Lee V."/>
            <person name="Espinosa-Alvarez O."/>
            <person name="Ortiz P.A."/>
            <person name="Costa-Martins A.G."/>
            <person name="Teixeira M.M."/>
            <person name="Buck G.A."/>
        </authorList>
    </citation>
    <scope>NUCLEOTIDE SEQUENCE [LARGE SCALE GENOMIC DNA]</scope>
    <source>
        <strain evidence="2 3">AM80</strain>
    </source>
</reference>
<feature type="compositionally biased region" description="Polar residues" evidence="1">
    <location>
        <begin position="53"/>
        <end position="76"/>
    </location>
</feature>
<feature type="compositionally biased region" description="Polar residues" evidence="1">
    <location>
        <begin position="166"/>
        <end position="175"/>
    </location>
</feature>
<feature type="compositionally biased region" description="Polar residues" evidence="1">
    <location>
        <begin position="128"/>
        <end position="150"/>
    </location>
</feature>
<dbReference type="OMA" id="IPQMEGA"/>
<dbReference type="RefSeq" id="XP_029233232.1">
    <property type="nucleotide sequence ID" value="XM_029386906.1"/>
</dbReference>
<comment type="caution">
    <text evidence="2">The sequence shown here is derived from an EMBL/GenBank/DDBJ whole genome shotgun (WGS) entry which is preliminary data.</text>
</comment>
<feature type="non-terminal residue" evidence="2">
    <location>
        <position position="1"/>
    </location>
</feature>
<dbReference type="Proteomes" id="UP000283634">
    <property type="component" value="Unassembled WGS sequence"/>
</dbReference>
<dbReference type="GeneID" id="40334205"/>
<proteinExistence type="predicted"/>
<sequence length="289" mass="28973">GAWGGGYCTESDWRDLRAVARDMTEAEIEGQYCSRKPEFVQGLRAIPQMEGASDNTEISGVTRGSVTGSENGQTQKSAEDPTNAASGSLSPASTVPGAAARTPSAPTVSEGKRSSTETSTDQRDEKSVSGSVGTAQTGPQQLEQQPNSQPEEGVGGTAADAGETLPATTPSSSVEGQHAPSPPQENTPETKTVTPSVESSSKQEETNPQPKNTHAPSADSAAPPPPLPHAASGGSNAGGQAEQPAANAATKTTKVMHGDSDGGTAASHCTSPLALLLLACAAAAAMAAA</sequence>
<feature type="compositionally biased region" description="Polar residues" evidence="1">
    <location>
        <begin position="186"/>
        <end position="214"/>
    </location>
</feature>
<dbReference type="AlphaFoldDB" id="A0A422MQ55"/>
<organism evidence="2 3">
    <name type="scientific">Trypanosoma rangeli</name>
    <dbReference type="NCBI Taxonomy" id="5698"/>
    <lineage>
        <taxon>Eukaryota</taxon>
        <taxon>Discoba</taxon>
        <taxon>Euglenozoa</taxon>
        <taxon>Kinetoplastea</taxon>
        <taxon>Metakinetoplastina</taxon>
        <taxon>Trypanosomatida</taxon>
        <taxon>Trypanosomatidae</taxon>
        <taxon>Trypanosoma</taxon>
        <taxon>Herpetosoma</taxon>
    </lineage>
</organism>
<keyword evidence="3" id="KW-1185">Reference proteome</keyword>
<evidence type="ECO:0000313" key="3">
    <source>
        <dbReference type="Proteomes" id="UP000283634"/>
    </source>
</evidence>
<feature type="compositionally biased region" description="Polar residues" evidence="1">
    <location>
        <begin position="83"/>
        <end position="93"/>
    </location>
</feature>